<organism evidence="2 3">
    <name type="scientific">Ceraceosorus bombacis</name>
    <dbReference type="NCBI Taxonomy" id="401625"/>
    <lineage>
        <taxon>Eukaryota</taxon>
        <taxon>Fungi</taxon>
        <taxon>Dikarya</taxon>
        <taxon>Basidiomycota</taxon>
        <taxon>Ustilaginomycotina</taxon>
        <taxon>Exobasidiomycetes</taxon>
        <taxon>Ceraceosorales</taxon>
        <taxon>Ceraceosoraceae</taxon>
        <taxon>Ceraceosorus</taxon>
    </lineage>
</organism>
<accession>A0A0P1BGW0</accession>
<reference evidence="2 3" key="1">
    <citation type="submission" date="2014-09" db="EMBL/GenBank/DDBJ databases">
        <authorList>
            <person name="Magalhaes I.L.F."/>
            <person name="Oliveira U."/>
            <person name="Santos F.R."/>
            <person name="Vidigal T.H.D.A."/>
            <person name="Brescovit A.D."/>
            <person name="Santos A.J."/>
        </authorList>
    </citation>
    <scope>NUCLEOTIDE SEQUENCE [LARGE SCALE GENOMIC DNA]</scope>
</reference>
<name>A0A0P1BGW0_9BASI</name>
<dbReference type="Proteomes" id="UP000054845">
    <property type="component" value="Unassembled WGS sequence"/>
</dbReference>
<keyword evidence="3" id="KW-1185">Reference proteome</keyword>
<evidence type="ECO:0000313" key="2">
    <source>
        <dbReference type="EMBL" id="CEH15389.1"/>
    </source>
</evidence>
<evidence type="ECO:0000256" key="1">
    <source>
        <dbReference type="SAM" id="MobiDB-lite"/>
    </source>
</evidence>
<evidence type="ECO:0000313" key="3">
    <source>
        <dbReference type="Proteomes" id="UP000054845"/>
    </source>
</evidence>
<sequence length="175" mass="19439">MLLHSNMDVKDYHMLFIGFSGAALHDPHVAILLILHGDCSMVQVLGQSWELADLDSNSVARMCSKSTPWFLNWTMGLARIFLEDRLAHVRSVATKGWEGREEWTLKVVPMCHKHTRQAKEPSNSKGSNTNKDPLAANEQTSAANRERTGKSGSGQVTEASAWASMVPKIQLEQPK</sequence>
<protein>
    <submittedName>
        <fullName evidence="2">Uncharacterized protein</fullName>
    </submittedName>
</protein>
<feature type="region of interest" description="Disordered" evidence="1">
    <location>
        <begin position="114"/>
        <end position="175"/>
    </location>
</feature>
<proteinExistence type="predicted"/>
<dbReference type="AlphaFoldDB" id="A0A0P1BGW0"/>
<dbReference type="EMBL" id="CCYA01000264">
    <property type="protein sequence ID" value="CEH15389.1"/>
    <property type="molecule type" value="Genomic_DNA"/>
</dbReference>
<feature type="compositionally biased region" description="Polar residues" evidence="1">
    <location>
        <begin position="120"/>
        <end position="143"/>
    </location>
</feature>